<dbReference type="Proteomes" id="UP000218288">
    <property type="component" value="Chromosome"/>
</dbReference>
<gene>
    <name evidence="1" type="ORF">MPPM_1100</name>
</gene>
<evidence type="ECO:0000313" key="1">
    <source>
        <dbReference type="EMBL" id="BAU89705.1"/>
    </source>
</evidence>
<evidence type="ECO:0000313" key="2">
    <source>
        <dbReference type="Proteomes" id="UP000218288"/>
    </source>
</evidence>
<dbReference type="AlphaFoldDB" id="A0A160PBS8"/>
<name>A0A160PBS8_9HYPH</name>
<organism evidence="1 2">
    <name type="scientific">Methylorubrum populi</name>
    <dbReference type="NCBI Taxonomy" id="223967"/>
    <lineage>
        <taxon>Bacteria</taxon>
        <taxon>Pseudomonadati</taxon>
        <taxon>Pseudomonadota</taxon>
        <taxon>Alphaproteobacteria</taxon>
        <taxon>Hyphomicrobiales</taxon>
        <taxon>Methylobacteriaceae</taxon>
        <taxon>Methylorubrum</taxon>
    </lineage>
</organism>
<dbReference type="EMBL" id="AP014809">
    <property type="protein sequence ID" value="BAU89705.1"/>
    <property type="molecule type" value="Genomic_DNA"/>
</dbReference>
<reference evidence="1 2" key="1">
    <citation type="journal article" date="2016" name="Genome Announc.">
        <title>Complete Genome Sequence of Methylobacterium populi P-1M, Isolated from Pink-Pigmented Household Biofilm.</title>
        <authorList>
            <person name="Morohoshi T."/>
            <person name="Ikeda T."/>
        </authorList>
    </citation>
    <scope>NUCLEOTIDE SEQUENCE [LARGE SCALE GENOMIC DNA]</scope>
    <source>
        <strain evidence="1 2">P-1M</strain>
    </source>
</reference>
<proteinExistence type="predicted"/>
<dbReference type="RefSeq" id="WP_096484165.1">
    <property type="nucleotide sequence ID" value="NZ_AP014809.1"/>
</dbReference>
<protein>
    <submittedName>
        <fullName evidence="1">Uncharacterized protein</fullName>
    </submittedName>
</protein>
<accession>A0A160PBS8</accession>
<sequence>MPTHPSAFAAVAAGLGGIDPRSDRAVEAFYAETFPSYSEEVQALIFDWLACTVERPSRAEVEALVRVVAPERAKELEQAEEKAEPKPAYLGF</sequence>